<proteinExistence type="predicted"/>
<dbReference type="EMBL" id="CM018037">
    <property type="protein sequence ID" value="KAA8539152.1"/>
    <property type="molecule type" value="Genomic_DNA"/>
</dbReference>
<reference evidence="2 3" key="1">
    <citation type="submission" date="2019-09" db="EMBL/GenBank/DDBJ databases">
        <title>A chromosome-level genome assembly of the Chinese tupelo Nyssa sinensis.</title>
        <authorList>
            <person name="Yang X."/>
            <person name="Kang M."/>
            <person name="Yang Y."/>
            <person name="Xiong H."/>
            <person name="Wang M."/>
            <person name="Zhang Z."/>
            <person name="Wang Z."/>
            <person name="Wu H."/>
            <person name="Ma T."/>
            <person name="Liu J."/>
            <person name="Xi Z."/>
        </authorList>
    </citation>
    <scope>NUCLEOTIDE SEQUENCE [LARGE SCALE GENOMIC DNA]</scope>
    <source>
        <strain evidence="2">J267</strain>
        <tissue evidence="2">Leaf</tissue>
    </source>
</reference>
<dbReference type="Gene3D" id="1.25.40.20">
    <property type="entry name" value="Ankyrin repeat-containing domain"/>
    <property type="match status" value="1"/>
</dbReference>
<gene>
    <name evidence="2" type="ORF">F0562_025844</name>
</gene>
<dbReference type="SMART" id="SM00248">
    <property type="entry name" value="ANK"/>
    <property type="match status" value="3"/>
</dbReference>
<dbReference type="GO" id="GO:0016020">
    <property type="term" value="C:membrane"/>
    <property type="evidence" value="ECO:0007669"/>
    <property type="project" value="TreeGrafter"/>
</dbReference>
<evidence type="ECO:0000313" key="3">
    <source>
        <dbReference type="Proteomes" id="UP000325577"/>
    </source>
</evidence>
<evidence type="ECO:0000313" key="2">
    <source>
        <dbReference type="EMBL" id="KAA8539152.1"/>
    </source>
</evidence>
<accession>A0A5J5BB89</accession>
<dbReference type="AlphaFoldDB" id="A0A5J5BB89"/>
<feature type="repeat" description="ANK" evidence="1">
    <location>
        <begin position="195"/>
        <end position="227"/>
    </location>
</feature>
<keyword evidence="3" id="KW-1185">Reference proteome</keyword>
<organism evidence="2 3">
    <name type="scientific">Nyssa sinensis</name>
    <dbReference type="NCBI Taxonomy" id="561372"/>
    <lineage>
        <taxon>Eukaryota</taxon>
        <taxon>Viridiplantae</taxon>
        <taxon>Streptophyta</taxon>
        <taxon>Embryophyta</taxon>
        <taxon>Tracheophyta</taxon>
        <taxon>Spermatophyta</taxon>
        <taxon>Magnoliopsida</taxon>
        <taxon>eudicotyledons</taxon>
        <taxon>Gunneridae</taxon>
        <taxon>Pentapetalae</taxon>
        <taxon>asterids</taxon>
        <taxon>Cornales</taxon>
        <taxon>Nyssaceae</taxon>
        <taxon>Nyssa</taxon>
    </lineage>
</organism>
<protein>
    <submittedName>
        <fullName evidence="2">Uncharacterized protein</fullName>
    </submittedName>
</protein>
<dbReference type="InterPro" id="IPR036770">
    <property type="entry name" value="Ankyrin_rpt-contain_sf"/>
</dbReference>
<name>A0A5J5BB89_9ASTE</name>
<dbReference type="InterPro" id="IPR002110">
    <property type="entry name" value="Ankyrin_rpt"/>
</dbReference>
<dbReference type="PROSITE" id="PS50088">
    <property type="entry name" value="ANK_REPEAT"/>
    <property type="match status" value="1"/>
</dbReference>
<dbReference type="SUPFAM" id="SSF48403">
    <property type="entry name" value="Ankyrin repeat"/>
    <property type="match status" value="1"/>
</dbReference>
<dbReference type="Proteomes" id="UP000325577">
    <property type="component" value="Linkage Group LG14"/>
</dbReference>
<dbReference type="PANTHER" id="PTHR24177">
    <property type="entry name" value="CASKIN"/>
    <property type="match status" value="1"/>
</dbReference>
<dbReference type="Pfam" id="PF12796">
    <property type="entry name" value="Ank_2"/>
    <property type="match status" value="1"/>
</dbReference>
<dbReference type="OrthoDB" id="1925304at2759"/>
<dbReference type="PANTHER" id="PTHR24177:SF292">
    <property type="entry name" value="ANKYRIN REPEAT FAMILY PROTEIN-RELATED"/>
    <property type="match status" value="1"/>
</dbReference>
<keyword evidence="1" id="KW-0040">ANK repeat</keyword>
<evidence type="ECO:0000256" key="1">
    <source>
        <dbReference type="PROSITE-ProRule" id="PRU00023"/>
    </source>
</evidence>
<sequence length="524" mass="58964">MASSSSSPPEKYPFPSEVSVENFVPFKLSETNHSVWQPLMLGLIETFDLVGFIHDKPPGANDIQYKAWKRSDALLRSWILGTVDQDLLPHVVRLTTAKKIWKALQKMLHPQGDYRELPAGENVGQYLPLLKAAVSGDWKSAKKFLEQRPDAVEAAITASDQTALMVALRSLPGINFVKKLVDLMSREDLEVVDCFGRTALHHAAARGKVEGAKLVVSKNPDLPNIGDTGEDLPIRVAARCGRREMVLYLMGVTEEDGKTKPFEGEPGVKFVNDLIYRDLYDIALSVVQRFPKLARVKSSPLKVLALRRSAFLSGTSLNSWQRLTYSYVPMKLENFANNCRDVENPANGFISVSQKVCAVFWKGIEILVPHYIKDVQQTKLRHHQALQLVKHLCKEVATFNMTEAYNFLREPLRLATSVGIPEVVEEICDSIPGVIDMKFLKETSVFHMAITNRQENIFNLIYQFTEGERPTFVMMCDELGNNCLHLAGELNSEQKLNIRASAAGAALQMQRELQWFKVINFFSN</sequence>